<dbReference type="InterPro" id="IPR004099">
    <property type="entry name" value="Pyr_nucl-diS_OxRdtase_dimer"/>
</dbReference>
<evidence type="ECO:0000256" key="10">
    <source>
        <dbReference type="RuleBase" id="RU003691"/>
    </source>
</evidence>
<evidence type="ECO:0000256" key="9">
    <source>
        <dbReference type="PIRSR" id="PIRSR000350-4"/>
    </source>
</evidence>
<feature type="binding site" evidence="8">
    <location>
        <begin position="211"/>
        <end position="218"/>
    </location>
    <ligand>
        <name>NAD(+)</name>
        <dbReference type="ChEBI" id="CHEBI:57540"/>
    </ligand>
</feature>
<dbReference type="Pfam" id="PF07992">
    <property type="entry name" value="Pyr_redox_2"/>
    <property type="match status" value="1"/>
</dbReference>
<keyword evidence="2 10" id="KW-0285">Flavoprotein</keyword>
<dbReference type="InterPro" id="IPR023753">
    <property type="entry name" value="FAD/NAD-binding_dom"/>
</dbReference>
<name>A0A5C5VTS3_9BACT</name>
<keyword evidence="8" id="KW-0547">Nucleotide-binding</keyword>
<evidence type="ECO:0000313" key="14">
    <source>
        <dbReference type="Proteomes" id="UP000318995"/>
    </source>
</evidence>
<evidence type="ECO:0000256" key="1">
    <source>
        <dbReference type="ARBA" id="ARBA00007532"/>
    </source>
</evidence>
<dbReference type="SUPFAM" id="SSF51905">
    <property type="entry name" value="FAD/NAD(P)-binding domain"/>
    <property type="match status" value="1"/>
</dbReference>
<keyword evidence="3 8" id="KW-0274">FAD</keyword>
<keyword evidence="6" id="KW-1015">Disulfide bond</keyword>
<feature type="binding site" evidence="8">
    <location>
        <position position="339"/>
    </location>
    <ligand>
        <name>FAD</name>
        <dbReference type="ChEBI" id="CHEBI:57692"/>
    </ligand>
</feature>
<comment type="cofactor">
    <cofactor evidence="8">
        <name>FAD</name>
        <dbReference type="ChEBI" id="CHEBI:57692"/>
    </cofactor>
    <text evidence="8">Binds 1 FAD per subunit.</text>
</comment>
<evidence type="ECO:0000256" key="8">
    <source>
        <dbReference type="PIRSR" id="PIRSR000350-3"/>
    </source>
</evidence>
<comment type="similarity">
    <text evidence="1 10">Belongs to the class-I pyridine nucleotide-disulfide oxidoreductase family.</text>
</comment>
<organism evidence="13 14">
    <name type="scientific">Botrimarina hoheduenensis</name>
    <dbReference type="NCBI Taxonomy" id="2528000"/>
    <lineage>
        <taxon>Bacteria</taxon>
        <taxon>Pseudomonadati</taxon>
        <taxon>Planctomycetota</taxon>
        <taxon>Planctomycetia</taxon>
        <taxon>Pirellulales</taxon>
        <taxon>Lacipirellulaceae</taxon>
        <taxon>Botrimarina</taxon>
    </lineage>
</organism>
<dbReference type="RefSeq" id="WP_146575123.1">
    <property type="nucleotide sequence ID" value="NZ_SJPH01000008.1"/>
</dbReference>
<dbReference type="Gene3D" id="3.30.390.30">
    <property type="match status" value="1"/>
</dbReference>
<dbReference type="InterPro" id="IPR001100">
    <property type="entry name" value="Pyr_nuc-diS_OxRdtase"/>
</dbReference>
<dbReference type="GO" id="GO:0016152">
    <property type="term" value="F:mercury (II) reductase (NADP+) activity"/>
    <property type="evidence" value="ECO:0007669"/>
    <property type="project" value="UniProtKB-EC"/>
</dbReference>
<evidence type="ECO:0000313" key="13">
    <source>
        <dbReference type="EMBL" id="TWT41533.1"/>
    </source>
</evidence>
<feature type="domain" description="FAD/NAD(P)-binding" evidence="12">
    <location>
        <begin position="35"/>
        <end position="350"/>
    </location>
</feature>
<dbReference type="PROSITE" id="PS00076">
    <property type="entry name" value="PYRIDINE_REDOX_1"/>
    <property type="match status" value="1"/>
</dbReference>
<dbReference type="PRINTS" id="PR00368">
    <property type="entry name" value="FADPNR"/>
</dbReference>
<sequence length="510" mass="53572">MPTFPELLPATEANLRLEANVAPPDWKNPPAADRYHLVVLGAGTAGLVTAAAAAGLGARVALIERRLMGGDCLNVGCVPSKGVIAAARAAAAVRDANRFGVHVAGGYQVDFSAAMERMRRLRADISPHDSAERFTLKGVDVFRGEGHFAGDNTLAVTGMAGSAVLRYRRAVIATGGRAAAPPIPGLDSIEYLTNETVFSLTELPESLAVVGGGPIGCELAQAFARLGSRVTLFTDDKGIFPRDDADAAPLLAASLERDGVQLLGGGTELSVAAGPHSRVIVSSPHGQIIAQRLLIAVGRAPNVEGLGLDVAGVEVDPRRGIRVNDRLQTTNAHIYAAGDVCSPAKFTHAADFQARLVVRNALMPWPANRGKASSLVIPWCTYTSPEVAGVGLTEQQARGRGVPVDTYRIDLREIDRSLLEGETEGFVKLITSAGTDKIVGATIVAPNAGDMIGEVSLAMTHGIGLGKIAGAIHPYPTVGEAIRKLGDQYNRTKLTSTAQWVLAKWFAWTK</sequence>
<dbReference type="EMBL" id="SJPH01000008">
    <property type="protein sequence ID" value="TWT41533.1"/>
    <property type="molecule type" value="Genomic_DNA"/>
</dbReference>
<accession>A0A5C5VTS3</accession>
<proteinExistence type="inferred from homology"/>
<feature type="domain" description="Pyridine nucleotide-disulphide oxidoreductase dimerisation" evidence="11">
    <location>
        <begin position="377"/>
        <end position="484"/>
    </location>
</feature>
<evidence type="ECO:0000256" key="7">
    <source>
        <dbReference type="ARBA" id="ARBA00023284"/>
    </source>
</evidence>
<keyword evidence="14" id="KW-1185">Reference proteome</keyword>
<dbReference type="AlphaFoldDB" id="A0A5C5VTS3"/>
<dbReference type="PRINTS" id="PR00411">
    <property type="entry name" value="PNDRDTASEI"/>
</dbReference>
<reference evidence="13 14" key="1">
    <citation type="submission" date="2019-02" db="EMBL/GenBank/DDBJ databases">
        <title>Deep-cultivation of Planctomycetes and their phenomic and genomic characterization uncovers novel biology.</title>
        <authorList>
            <person name="Wiegand S."/>
            <person name="Jogler M."/>
            <person name="Boedeker C."/>
            <person name="Pinto D."/>
            <person name="Vollmers J."/>
            <person name="Rivas-Marin E."/>
            <person name="Kohn T."/>
            <person name="Peeters S.H."/>
            <person name="Heuer A."/>
            <person name="Rast P."/>
            <person name="Oberbeckmann S."/>
            <person name="Bunk B."/>
            <person name="Jeske O."/>
            <person name="Meyerdierks A."/>
            <person name="Storesund J.E."/>
            <person name="Kallscheuer N."/>
            <person name="Luecker S."/>
            <person name="Lage O.M."/>
            <person name="Pohl T."/>
            <person name="Merkel B.J."/>
            <person name="Hornburger P."/>
            <person name="Mueller R.-W."/>
            <person name="Bruemmer F."/>
            <person name="Labrenz M."/>
            <person name="Spormann A.M."/>
            <person name="Op Den Camp H."/>
            <person name="Overmann J."/>
            <person name="Amann R."/>
            <person name="Jetten M.S.M."/>
            <person name="Mascher T."/>
            <person name="Medema M.H."/>
            <person name="Devos D.P."/>
            <person name="Kaster A.-K."/>
            <person name="Ovreas L."/>
            <person name="Rohde M."/>
            <person name="Galperin M.Y."/>
            <person name="Jogler C."/>
        </authorList>
    </citation>
    <scope>NUCLEOTIDE SEQUENCE [LARGE SCALE GENOMIC DNA]</scope>
    <source>
        <strain evidence="13 14">Pla111</strain>
    </source>
</reference>
<dbReference type="PANTHER" id="PTHR43014">
    <property type="entry name" value="MERCURIC REDUCTASE"/>
    <property type="match status" value="1"/>
</dbReference>
<evidence type="ECO:0000256" key="3">
    <source>
        <dbReference type="ARBA" id="ARBA00022827"/>
    </source>
</evidence>
<dbReference type="EC" id="1.16.1.1" evidence="13"/>
<evidence type="ECO:0000256" key="4">
    <source>
        <dbReference type="ARBA" id="ARBA00022857"/>
    </source>
</evidence>
<dbReference type="PANTHER" id="PTHR43014:SF2">
    <property type="entry name" value="MERCURIC REDUCTASE"/>
    <property type="match status" value="1"/>
</dbReference>
<keyword evidence="4" id="KW-0521">NADP</keyword>
<keyword evidence="8" id="KW-0520">NAD</keyword>
<keyword evidence="7 10" id="KW-0676">Redox-active center</keyword>
<dbReference type="FunFam" id="3.30.390.30:FF:000001">
    <property type="entry name" value="Dihydrolipoyl dehydrogenase"/>
    <property type="match status" value="1"/>
</dbReference>
<feature type="disulfide bond" description="Redox-active" evidence="9">
    <location>
        <begin position="72"/>
        <end position="77"/>
    </location>
</feature>
<comment type="caution">
    <text evidence="13">The sequence shown here is derived from an EMBL/GenBank/DDBJ whole genome shotgun (WGS) entry which is preliminary data.</text>
</comment>
<dbReference type="OrthoDB" id="230580at2"/>
<dbReference type="Proteomes" id="UP000318995">
    <property type="component" value="Unassembled WGS sequence"/>
</dbReference>
<feature type="binding site" evidence="8">
    <location>
        <position position="146"/>
    </location>
    <ligand>
        <name>FAD</name>
        <dbReference type="ChEBI" id="CHEBI:57692"/>
    </ligand>
</feature>
<dbReference type="InterPro" id="IPR012999">
    <property type="entry name" value="Pyr_OxRdtase_I_AS"/>
</dbReference>
<evidence type="ECO:0000259" key="12">
    <source>
        <dbReference type="Pfam" id="PF07992"/>
    </source>
</evidence>
<evidence type="ECO:0000256" key="5">
    <source>
        <dbReference type="ARBA" id="ARBA00023002"/>
    </source>
</evidence>
<dbReference type="GO" id="GO:0050660">
    <property type="term" value="F:flavin adenine dinucleotide binding"/>
    <property type="evidence" value="ECO:0007669"/>
    <property type="project" value="TreeGrafter"/>
</dbReference>
<gene>
    <name evidence="13" type="primary">merA</name>
    <name evidence="13" type="ORF">Pla111_29100</name>
</gene>
<evidence type="ECO:0000256" key="6">
    <source>
        <dbReference type="ARBA" id="ARBA00023157"/>
    </source>
</evidence>
<protein>
    <submittedName>
        <fullName evidence="13">Mercuric reductase</fullName>
        <ecNumber evidence="13">1.16.1.1</ecNumber>
    </submittedName>
</protein>
<evidence type="ECO:0000259" key="11">
    <source>
        <dbReference type="Pfam" id="PF02852"/>
    </source>
</evidence>
<dbReference type="SUPFAM" id="SSF55424">
    <property type="entry name" value="FAD/NAD-linked reductases, dimerisation (C-terminal) domain"/>
    <property type="match status" value="1"/>
</dbReference>
<dbReference type="PIRSF" id="PIRSF000350">
    <property type="entry name" value="Mercury_reductase_MerA"/>
    <property type="match status" value="1"/>
</dbReference>
<feature type="binding site" evidence="8">
    <location>
        <position position="298"/>
    </location>
    <ligand>
        <name>NAD(+)</name>
        <dbReference type="ChEBI" id="CHEBI:57540"/>
    </ligand>
</feature>
<dbReference type="Pfam" id="PF02852">
    <property type="entry name" value="Pyr_redox_dim"/>
    <property type="match status" value="1"/>
</dbReference>
<dbReference type="GO" id="GO:0016668">
    <property type="term" value="F:oxidoreductase activity, acting on a sulfur group of donors, NAD(P) as acceptor"/>
    <property type="evidence" value="ECO:0007669"/>
    <property type="project" value="InterPro"/>
</dbReference>
<dbReference type="NCBIfam" id="NF004991">
    <property type="entry name" value="PRK06370.1-3"/>
    <property type="match status" value="1"/>
</dbReference>
<dbReference type="InterPro" id="IPR016156">
    <property type="entry name" value="FAD/NAD-linked_Rdtase_dimer_sf"/>
</dbReference>
<dbReference type="InterPro" id="IPR036188">
    <property type="entry name" value="FAD/NAD-bd_sf"/>
</dbReference>
<keyword evidence="5 10" id="KW-0560">Oxidoreductase</keyword>
<evidence type="ECO:0000256" key="2">
    <source>
        <dbReference type="ARBA" id="ARBA00022630"/>
    </source>
</evidence>
<feature type="binding site" evidence="8">
    <location>
        <position position="81"/>
    </location>
    <ligand>
        <name>FAD</name>
        <dbReference type="ChEBI" id="CHEBI:57692"/>
    </ligand>
</feature>
<dbReference type="Gene3D" id="3.50.50.60">
    <property type="entry name" value="FAD/NAD(P)-binding domain"/>
    <property type="match status" value="2"/>
</dbReference>
<dbReference type="GO" id="GO:0003955">
    <property type="term" value="F:NAD(P)H dehydrogenase (quinone) activity"/>
    <property type="evidence" value="ECO:0007669"/>
    <property type="project" value="TreeGrafter"/>
</dbReference>